<dbReference type="AlphaFoldDB" id="A0A0P1B704"/>
<evidence type="ECO:0000313" key="2">
    <source>
        <dbReference type="EMBL" id="CEG50357.1"/>
    </source>
</evidence>
<organism evidence="2 3">
    <name type="scientific">Plasmopara halstedii</name>
    <name type="common">Downy mildew of sunflower</name>
    <dbReference type="NCBI Taxonomy" id="4781"/>
    <lineage>
        <taxon>Eukaryota</taxon>
        <taxon>Sar</taxon>
        <taxon>Stramenopiles</taxon>
        <taxon>Oomycota</taxon>
        <taxon>Peronosporomycetes</taxon>
        <taxon>Peronosporales</taxon>
        <taxon>Peronosporaceae</taxon>
        <taxon>Plasmopara</taxon>
    </lineage>
</organism>
<sequence>MDQEVDSCSDTSVRVNDLRPMIPLEKEALAAWVRGTLVLEEPPGFIQATHSKAMRASFLQFFEQNLQGRLAATIPPEVFIANHTAETTLLIELRMAEVEDLFDKRTTLGTDRGWGKESDDHQTDRRDKRKAKQSTTVKQATKAGSKSDGWHNSVGGKINFGRASYNATQQQRERSASLGAKPKTQSSSKPHSSQSTGNNPAMGKNDDSRATKASLDSNGKPKSGKAFKTEESGRA</sequence>
<feature type="compositionally biased region" description="Basic and acidic residues" evidence="1">
    <location>
        <begin position="113"/>
        <end position="126"/>
    </location>
</feature>
<protein>
    <submittedName>
        <fullName evidence="2">Uncharacterized protein</fullName>
    </submittedName>
</protein>
<dbReference type="OrthoDB" id="167084at2759"/>
<feature type="compositionally biased region" description="Low complexity" evidence="1">
    <location>
        <begin position="182"/>
        <end position="196"/>
    </location>
</feature>
<dbReference type="RefSeq" id="XP_024586726.1">
    <property type="nucleotide sequence ID" value="XM_024721648.1"/>
</dbReference>
<accession>A0A0P1B704</accession>
<evidence type="ECO:0000313" key="3">
    <source>
        <dbReference type="Proteomes" id="UP000054928"/>
    </source>
</evidence>
<feature type="compositionally biased region" description="Polar residues" evidence="1">
    <location>
        <begin position="133"/>
        <end position="144"/>
    </location>
</feature>
<feature type="region of interest" description="Disordered" evidence="1">
    <location>
        <begin position="107"/>
        <end position="235"/>
    </location>
</feature>
<keyword evidence="3" id="KW-1185">Reference proteome</keyword>
<proteinExistence type="predicted"/>
<name>A0A0P1B704_PLAHL</name>
<dbReference type="GeneID" id="36403128"/>
<dbReference type="EMBL" id="CCYD01003105">
    <property type="protein sequence ID" value="CEG50357.1"/>
    <property type="molecule type" value="Genomic_DNA"/>
</dbReference>
<evidence type="ECO:0000256" key="1">
    <source>
        <dbReference type="SAM" id="MobiDB-lite"/>
    </source>
</evidence>
<dbReference type="Proteomes" id="UP000054928">
    <property type="component" value="Unassembled WGS sequence"/>
</dbReference>
<reference evidence="3" key="1">
    <citation type="submission" date="2014-09" db="EMBL/GenBank/DDBJ databases">
        <authorList>
            <person name="Sharma Rahul"/>
            <person name="Thines Marco"/>
        </authorList>
    </citation>
    <scope>NUCLEOTIDE SEQUENCE [LARGE SCALE GENOMIC DNA]</scope>
</reference>